<dbReference type="Proteomes" id="UP000218702">
    <property type="component" value="Chromosome"/>
</dbReference>
<accession>A0A1Z4V696</accession>
<evidence type="ECO:0000313" key="1">
    <source>
        <dbReference type="EMBL" id="BAZ87027.1"/>
    </source>
</evidence>
<name>A0A1Z4V696_9CYAN</name>
<reference evidence="1 2" key="1">
    <citation type="submission" date="2017-06" db="EMBL/GenBank/DDBJ databases">
        <title>Genome sequencing of cyanobaciteial culture collection at National Institute for Environmental Studies (NIES).</title>
        <authorList>
            <person name="Hirose Y."/>
            <person name="Shimura Y."/>
            <person name="Fujisawa T."/>
            <person name="Nakamura Y."/>
            <person name="Kawachi M."/>
        </authorList>
    </citation>
    <scope>NUCLEOTIDE SEQUENCE [LARGE SCALE GENOMIC DNA]</scope>
    <source>
        <strain evidence="1 2">NIES-806</strain>
    </source>
</reference>
<keyword evidence="2" id="KW-1185">Reference proteome</keyword>
<dbReference type="AlphaFoldDB" id="A0A1Z4V696"/>
<gene>
    <name evidence="1" type="ORF">NIES806_32450</name>
</gene>
<protein>
    <submittedName>
        <fullName evidence="1">Uncharacterized protein</fullName>
    </submittedName>
</protein>
<organism evidence="1 2">
    <name type="scientific">Dolichospermum compactum NIES-806</name>
    <dbReference type="NCBI Taxonomy" id="1973481"/>
    <lineage>
        <taxon>Bacteria</taxon>
        <taxon>Bacillati</taxon>
        <taxon>Cyanobacteriota</taxon>
        <taxon>Cyanophyceae</taxon>
        <taxon>Nostocales</taxon>
        <taxon>Aphanizomenonaceae</taxon>
        <taxon>Dolichospermum</taxon>
        <taxon>Dolichospermum compactum</taxon>
    </lineage>
</organism>
<evidence type="ECO:0000313" key="2">
    <source>
        <dbReference type="Proteomes" id="UP000218702"/>
    </source>
</evidence>
<dbReference type="KEGG" id="dcm:NIES806_32450"/>
<dbReference type="EMBL" id="AP018316">
    <property type="protein sequence ID" value="BAZ87027.1"/>
    <property type="molecule type" value="Genomic_DNA"/>
</dbReference>
<proteinExistence type="predicted"/>
<sequence>MINREDMGKGGFVVGYTNRLVPQGVRQKSKVKSQNEYTMSFPVVWNGLFISADLY</sequence>